<organism evidence="5 6">
    <name type="scientific">Steinernema glaseri</name>
    <dbReference type="NCBI Taxonomy" id="37863"/>
    <lineage>
        <taxon>Eukaryota</taxon>
        <taxon>Metazoa</taxon>
        <taxon>Ecdysozoa</taxon>
        <taxon>Nematoda</taxon>
        <taxon>Chromadorea</taxon>
        <taxon>Rhabditida</taxon>
        <taxon>Tylenchina</taxon>
        <taxon>Panagrolaimomorpha</taxon>
        <taxon>Strongyloidoidea</taxon>
        <taxon>Steinernematidae</taxon>
        <taxon>Steinernema</taxon>
    </lineage>
</organism>
<dbReference type="PANTHER" id="PTHR12895:SF9">
    <property type="entry name" value="DYMECLIN"/>
    <property type="match status" value="1"/>
</dbReference>
<proteinExistence type="inferred from homology"/>
<comment type="similarity">
    <text evidence="1">Belongs to the dymeclin family.</text>
</comment>
<dbReference type="InterPro" id="IPR019142">
    <property type="entry name" value="Dymeclin"/>
</dbReference>
<dbReference type="InterPro" id="IPR003006">
    <property type="entry name" value="Ig/MHC_CS"/>
</dbReference>
<evidence type="ECO:0000256" key="3">
    <source>
        <dbReference type="ARBA" id="ARBA00022707"/>
    </source>
</evidence>
<keyword evidence="3" id="KW-0519">Myristate</keyword>
<reference evidence="6" key="1">
    <citation type="submission" date="2016-11" db="UniProtKB">
        <authorList>
            <consortium name="WormBaseParasite"/>
        </authorList>
    </citation>
    <scope>IDENTIFICATION</scope>
</reference>
<evidence type="ECO:0000313" key="5">
    <source>
        <dbReference type="Proteomes" id="UP000095287"/>
    </source>
</evidence>
<evidence type="ECO:0000256" key="4">
    <source>
        <dbReference type="ARBA" id="ARBA00023288"/>
    </source>
</evidence>
<keyword evidence="5" id="KW-1185">Reference proteome</keyword>
<accession>A0A1I8A383</accession>
<dbReference type="GO" id="GO:0007030">
    <property type="term" value="P:Golgi organization"/>
    <property type="evidence" value="ECO:0007669"/>
    <property type="project" value="TreeGrafter"/>
</dbReference>
<evidence type="ECO:0000313" key="6">
    <source>
        <dbReference type="WBParaSite" id="L893_g32437.t1"/>
    </source>
</evidence>
<evidence type="ECO:0000256" key="2">
    <source>
        <dbReference type="ARBA" id="ARBA00015736"/>
    </source>
</evidence>
<name>A0A1I8A383_9BILA</name>
<dbReference type="PROSITE" id="PS00290">
    <property type="entry name" value="IG_MHC"/>
    <property type="match status" value="1"/>
</dbReference>
<sequence length="666" mass="75106">MGGVISSAADLAENQWIKKFTGLQPVSDNDPFWNQLFSYNYSVDEANPETVREFEQAAEDALQALMYNTQTTGNFGALIRVFLRRALELNASEVCDNKIFLWQMANALIIIRYVCRSLTQRLSESGFLNAFNSKEFPSNSKVEHPAEDLSDENPVRQFYDVLLSTITMLPVNEHTTPVHMESVRCVLVIFGRQLYSENISNTHSFFLYLQGKGQQAAADLTKALLTNYLMYSSSLPSSRKLEPESIVISLATSMWSMLQTATGYGSLNEEGDGTQMAPSTLGSISCLLLLTLTCHPNTHDGQNYVKESLAAFQNAQEISACASDSFCFTVDYSVLYDRLCATVRQQPPMLLLYVLLHRNSGFRNYILSRINLENLVVPVMMVLNSGPGAAGSTSHHLYLSLIVLLILSEDDFFCKVVHETMVTRTEWFNAERPLGEISLGGLITLVVAKTIQTNTIKTRDRYLHTNCLAALANMSSSFKELSPNVCQKLIGLLEIMTKRHAKLIEHMRASAEVEMSEMQNSNYHQDITALEEGIRTVLEMCNSCLSNNLRNNPNLIYTILYKRELFETFHNHPMFQDLIWNISAVINHFAARVQPVANGSVTEVLDVISKAAIQWPTDRLKKFPDLKFKYVEDENTVEFFVPYVWRLVIAEAGIYWDPQTIKLVGN</sequence>
<dbReference type="Pfam" id="PF09742">
    <property type="entry name" value="Dymeclin"/>
    <property type="match status" value="1"/>
</dbReference>
<protein>
    <recommendedName>
        <fullName evidence="2">Dymeclin</fullName>
    </recommendedName>
</protein>
<dbReference type="GO" id="GO:0005794">
    <property type="term" value="C:Golgi apparatus"/>
    <property type="evidence" value="ECO:0007669"/>
    <property type="project" value="TreeGrafter"/>
</dbReference>
<keyword evidence="4" id="KW-0449">Lipoprotein</keyword>
<dbReference type="WBParaSite" id="L893_g32437.t1">
    <property type="protein sequence ID" value="L893_g32437.t1"/>
    <property type="gene ID" value="L893_g32437"/>
</dbReference>
<evidence type="ECO:0000256" key="1">
    <source>
        <dbReference type="ARBA" id="ARBA00010603"/>
    </source>
</evidence>
<dbReference type="AlphaFoldDB" id="A0A1I8A383"/>
<dbReference type="PANTHER" id="PTHR12895">
    <property type="entry name" value="DYMECLIN"/>
    <property type="match status" value="1"/>
</dbReference>
<dbReference type="Proteomes" id="UP000095287">
    <property type="component" value="Unplaced"/>
</dbReference>